<dbReference type="Gene3D" id="2.40.10.10">
    <property type="entry name" value="Trypsin-like serine proteases"/>
    <property type="match status" value="1"/>
</dbReference>
<keyword evidence="5" id="KW-1015">Disulfide bond</keyword>
<dbReference type="InterPro" id="IPR001254">
    <property type="entry name" value="Trypsin_dom"/>
</dbReference>
<dbReference type="SMART" id="SM00020">
    <property type="entry name" value="Tryp_SPc"/>
    <property type="match status" value="1"/>
</dbReference>
<protein>
    <submittedName>
        <fullName evidence="10">Chymotrypsin-like serine protease</fullName>
    </submittedName>
</protein>
<dbReference type="EMBL" id="GU942437">
    <property type="protein sequence ID" value="ADR80135.1"/>
    <property type="molecule type" value="mRNA"/>
</dbReference>
<dbReference type="GO" id="GO:0004252">
    <property type="term" value="F:serine-type endopeptidase activity"/>
    <property type="evidence" value="ECO:0007669"/>
    <property type="project" value="InterPro"/>
</dbReference>
<dbReference type="FunFam" id="2.40.10.10:FF:000068">
    <property type="entry name" value="transmembrane protease serine 2"/>
    <property type="match status" value="1"/>
</dbReference>
<dbReference type="Pfam" id="PF00089">
    <property type="entry name" value="Trypsin"/>
    <property type="match status" value="1"/>
</dbReference>
<evidence type="ECO:0000256" key="7">
    <source>
        <dbReference type="RuleBase" id="RU363034"/>
    </source>
</evidence>
<dbReference type="SUPFAM" id="SSF50494">
    <property type="entry name" value="Trypsin-like serine proteases"/>
    <property type="match status" value="1"/>
</dbReference>
<name>E7CCH3_9DIPT</name>
<dbReference type="InterPro" id="IPR033116">
    <property type="entry name" value="TRYPSIN_SER"/>
</dbReference>
<feature type="chain" id="PRO_5003218000" evidence="8">
    <location>
        <begin position="19"/>
        <end position="278"/>
    </location>
</feature>
<dbReference type="InterPro" id="IPR043504">
    <property type="entry name" value="Peptidase_S1_PA_chymotrypsin"/>
</dbReference>
<evidence type="ECO:0000259" key="9">
    <source>
        <dbReference type="PROSITE" id="PS50240"/>
    </source>
</evidence>
<proteinExistence type="evidence at transcript level"/>
<evidence type="ECO:0000256" key="6">
    <source>
        <dbReference type="ARBA" id="ARBA00024195"/>
    </source>
</evidence>
<dbReference type="GO" id="GO:0005576">
    <property type="term" value="C:extracellular region"/>
    <property type="evidence" value="ECO:0007669"/>
    <property type="project" value="UniProtKB-SubCell"/>
</dbReference>
<keyword evidence="4 7" id="KW-0720">Serine protease</keyword>
<keyword evidence="8" id="KW-0732">Signal</keyword>
<sequence>MKTINIFFLALCVGCALANAKFDGFGFDLTPRIVGGKDASEGQFPYQVSLRSMVTKKHFCGASILSSRFLLSAAHCSQEINGKPKYVFAVVGALNRVSGGDSYELDTITPHEKWDKKTVLNDISLLRTAKEIVFSDTIQPIALPTQDTPGEIEVLLSGWGYISYSPTGGQSTLPTLLQFTKPNTLSVDGCKQVFKEKKHPANINESILCTINEMDVGACHGDSGGPLVDASNPENKILVGVVSWGIPCGKGYPDAFTRVYSFLDWIGEQIAKQSPDLE</sequence>
<evidence type="ECO:0000256" key="1">
    <source>
        <dbReference type="ARBA" id="ARBA00004239"/>
    </source>
</evidence>
<accession>E7CCH3</accession>
<dbReference type="PROSITE" id="PS00135">
    <property type="entry name" value="TRYPSIN_SER"/>
    <property type="match status" value="1"/>
</dbReference>
<comment type="similarity">
    <text evidence="6">Belongs to the peptidase S1 family. CLIP subfamily.</text>
</comment>
<dbReference type="InterPro" id="IPR018114">
    <property type="entry name" value="TRYPSIN_HIS"/>
</dbReference>
<evidence type="ECO:0000256" key="3">
    <source>
        <dbReference type="ARBA" id="ARBA00022801"/>
    </source>
</evidence>
<organism evidence="10">
    <name type="scientific">Sitodiplosis mosellana</name>
    <name type="common">orange wheat blossom midge</name>
    <dbReference type="NCBI Taxonomy" id="263140"/>
    <lineage>
        <taxon>Eukaryota</taxon>
        <taxon>Metazoa</taxon>
        <taxon>Ecdysozoa</taxon>
        <taxon>Arthropoda</taxon>
        <taxon>Hexapoda</taxon>
        <taxon>Insecta</taxon>
        <taxon>Pterygota</taxon>
        <taxon>Neoptera</taxon>
        <taxon>Endopterygota</taxon>
        <taxon>Diptera</taxon>
        <taxon>Nematocera</taxon>
        <taxon>Sciaroidea</taxon>
        <taxon>Cecidomyiidae</taxon>
        <taxon>Sitodiplosis</taxon>
    </lineage>
</organism>
<dbReference type="CDD" id="cd00190">
    <property type="entry name" value="Tryp_SPc"/>
    <property type="match status" value="1"/>
</dbReference>
<evidence type="ECO:0000256" key="4">
    <source>
        <dbReference type="ARBA" id="ARBA00022825"/>
    </source>
</evidence>
<dbReference type="GO" id="GO:0006508">
    <property type="term" value="P:proteolysis"/>
    <property type="evidence" value="ECO:0007669"/>
    <property type="project" value="UniProtKB-KW"/>
</dbReference>
<dbReference type="InterPro" id="IPR009003">
    <property type="entry name" value="Peptidase_S1_PA"/>
</dbReference>
<feature type="signal peptide" evidence="8">
    <location>
        <begin position="1"/>
        <end position="18"/>
    </location>
</feature>
<dbReference type="PANTHER" id="PTHR24252:SF7">
    <property type="entry name" value="HYALIN"/>
    <property type="match status" value="1"/>
</dbReference>
<dbReference type="PROSITE" id="PS50240">
    <property type="entry name" value="TRYPSIN_DOM"/>
    <property type="match status" value="1"/>
</dbReference>
<gene>
    <name evidence="10" type="primary">PROT-2</name>
</gene>
<dbReference type="AlphaFoldDB" id="E7CCH3"/>
<dbReference type="PANTHER" id="PTHR24252">
    <property type="entry name" value="ACROSIN-RELATED"/>
    <property type="match status" value="1"/>
</dbReference>
<dbReference type="PRINTS" id="PR00722">
    <property type="entry name" value="CHYMOTRYPSIN"/>
</dbReference>
<dbReference type="FunFam" id="2.40.10.10:FF:000036">
    <property type="entry name" value="Trypsin beta"/>
    <property type="match status" value="1"/>
</dbReference>
<dbReference type="PROSITE" id="PS00134">
    <property type="entry name" value="TRYPSIN_HIS"/>
    <property type="match status" value="1"/>
</dbReference>
<keyword evidence="3 7" id="KW-0378">Hydrolase</keyword>
<evidence type="ECO:0000256" key="8">
    <source>
        <dbReference type="SAM" id="SignalP"/>
    </source>
</evidence>
<keyword evidence="2 7" id="KW-0645">Protease</keyword>
<evidence type="ECO:0000256" key="2">
    <source>
        <dbReference type="ARBA" id="ARBA00022670"/>
    </source>
</evidence>
<dbReference type="InterPro" id="IPR001314">
    <property type="entry name" value="Peptidase_S1A"/>
</dbReference>
<evidence type="ECO:0000256" key="5">
    <source>
        <dbReference type="ARBA" id="ARBA00023157"/>
    </source>
</evidence>
<feature type="domain" description="Peptidase S1" evidence="9">
    <location>
        <begin position="33"/>
        <end position="271"/>
    </location>
</feature>
<reference evidence="10" key="1">
    <citation type="journal article" date="2010" name="Can. Entomol.">
        <title>Gene Characterization of Two Digestive Serine Proteases in Sitodiplosis mosellana: Implications for Alternative Control Strategies.</title>
        <authorList>
            <person name="Arrueta L.D."/>
            <person name="Shukle R.H."/>
            <person name="Wise I.L."/>
            <person name="Mittapalli O."/>
        </authorList>
    </citation>
    <scope>NUCLEOTIDE SEQUENCE</scope>
</reference>
<evidence type="ECO:0000313" key="10">
    <source>
        <dbReference type="EMBL" id="ADR80135.1"/>
    </source>
</evidence>
<comment type="subcellular location">
    <subcellularLocation>
        <location evidence="1">Secreted</location>
        <location evidence="1">Extracellular space</location>
    </subcellularLocation>
</comment>